<protein>
    <submittedName>
        <fullName evidence="3">RNA-binding protein</fullName>
    </submittedName>
</protein>
<dbReference type="InterPro" id="IPR036986">
    <property type="entry name" value="S4_RNA-bd_sf"/>
</dbReference>
<organism evidence="3 4">
    <name type="scientific">Lentibacillus salicampi</name>
    <dbReference type="NCBI Taxonomy" id="175306"/>
    <lineage>
        <taxon>Bacteria</taxon>
        <taxon>Bacillati</taxon>
        <taxon>Bacillota</taxon>
        <taxon>Bacilli</taxon>
        <taxon>Bacillales</taxon>
        <taxon>Bacillaceae</taxon>
        <taxon>Lentibacillus</taxon>
    </lineage>
</organism>
<name>A0A4Y9AFI1_9BACI</name>
<evidence type="ECO:0000256" key="1">
    <source>
        <dbReference type="PROSITE-ProRule" id="PRU00182"/>
    </source>
</evidence>
<dbReference type="Gene3D" id="3.30.70.330">
    <property type="match status" value="1"/>
</dbReference>
<dbReference type="Pfam" id="PF01479">
    <property type="entry name" value="S4"/>
    <property type="match status" value="1"/>
</dbReference>
<evidence type="ECO:0000259" key="2">
    <source>
        <dbReference type="SMART" id="SM00363"/>
    </source>
</evidence>
<dbReference type="RefSeq" id="WP_135108218.1">
    <property type="nucleotide sequence ID" value="NZ_SRHY01000001.1"/>
</dbReference>
<gene>
    <name evidence="3" type="ORF">E4U82_01265</name>
</gene>
<dbReference type="Pfam" id="PF17774">
    <property type="entry name" value="YlmH_RBD"/>
    <property type="match status" value="1"/>
</dbReference>
<dbReference type="OrthoDB" id="9812787at2"/>
<dbReference type="Proteomes" id="UP000298484">
    <property type="component" value="Unassembled WGS sequence"/>
</dbReference>
<dbReference type="GO" id="GO:0003723">
    <property type="term" value="F:RNA binding"/>
    <property type="evidence" value="ECO:0007669"/>
    <property type="project" value="UniProtKB-KW"/>
</dbReference>
<proteinExistence type="predicted"/>
<dbReference type="PROSITE" id="PS50889">
    <property type="entry name" value="S4"/>
    <property type="match status" value="1"/>
</dbReference>
<dbReference type="AlphaFoldDB" id="A0A4Y9AFI1"/>
<feature type="domain" description="RNA-binding S4" evidence="2">
    <location>
        <begin position="182"/>
        <end position="244"/>
    </location>
</feature>
<dbReference type="InterPro" id="IPR040591">
    <property type="entry name" value="RqcP2_RBD"/>
</dbReference>
<dbReference type="SMART" id="SM00363">
    <property type="entry name" value="S4"/>
    <property type="match status" value="1"/>
</dbReference>
<dbReference type="CDD" id="cd00165">
    <property type="entry name" value="S4"/>
    <property type="match status" value="1"/>
</dbReference>
<sequence length="258" mass="29190">MEIYQHFRKDEHPFIDQALSWVDHVETTWQMKVSDFLDPRQQQIVDTLAGTSMAELKVYKHGGSHNAERQRVIIAPFYEEVTEDSFQLTLLQGSYHDNFVSISHRDVMGAFLSLGIKRQKLGDIMAEDGLVQIVMASEVAPYVLTNLTAIKKARIRLEEQPLSSVVEKTVNWVESDQVVSSLRLDTIVKAIYHLSRKDAAEMIGKGLVKVNYRVTDDRKFILEAGDMLSVRGKGRSKLTGVNGQTKKNNISITTARLN</sequence>
<reference evidence="3 4" key="1">
    <citation type="submission" date="2019-03" db="EMBL/GenBank/DDBJ databases">
        <title>Genome sequence of Lentibacillus salicampi ATCC BAA-719.</title>
        <authorList>
            <person name="Maclea K.S."/>
            <person name="Simoes Junior M."/>
        </authorList>
    </citation>
    <scope>NUCLEOTIDE SEQUENCE [LARGE SCALE GENOMIC DNA]</scope>
    <source>
        <strain evidence="3 4">ATCC BAA-719</strain>
    </source>
</reference>
<dbReference type="Gene3D" id="3.30.1370.160">
    <property type="match status" value="1"/>
</dbReference>
<accession>A0A4Y9AFI1</accession>
<dbReference type="EMBL" id="SRHY01000001">
    <property type="protein sequence ID" value="TFJ94573.1"/>
    <property type="molecule type" value="Genomic_DNA"/>
</dbReference>
<evidence type="ECO:0000313" key="3">
    <source>
        <dbReference type="EMBL" id="TFJ94573.1"/>
    </source>
</evidence>
<evidence type="ECO:0000313" key="4">
    <source>
        <dbReference type="Proteomes" id="UP000298484"/>
    </source>
</evidence>
<dbReference type="Gene3D" id="3.10.290.10">
    <property type="entry name" value="RNA-binding S4 domain"/>
    <property type="match status" value="1"/>
</dbReference>
<dbReference type="Pfam" id="PF21278">
    <property type="entry name" value="YlmH_1st"/>
    <property type="match status" value="1"/>
</dbReference>
<dbReference type="InterPro" id="IPR012677">
    <property type="entry name" value="Nucleotide-bd_a/b_plait_sf"/>
</dbReference>
<keyword evidence="4" id="KW-1185">Reference proteome</keyword>
<dbReference type="InterPro" id="IPR048443">
    <property type="entry name" value="RqcP2_N"/>
</dbReference>
<keyword evidence="1" id="KW-0694">RNA-binding</keyword>
<dbReference type="SUPFAM" id="SSF55174">
    <property type="entry name" value="Alpha-L RNA-binding motif"/>
    <property type="match status" value="1"/>
</dbReference>
<dbReference type="InterPro" id="IPR002942">
    <property type="entry name" value="S4_RNA-bd"/>
</dbReference>
<comment type="caution">
    <text evidence="3">The sequence shown here is derived from an EMBL/GenBank/DDBJ whole genome shotgun (WGS) entry which is preliminary data.</text>
</comment>